<dbReference type="OrthoDB" id="10010954at2759"/>
<keyword evidence="2" id="KW-1185">Reference proteome</keyword>
<dbReference type="EMBL" id="MDYQ01000088">
    <property type="protein sequence ID" value="PRP83142.1"/>
    <property type="molecule type" value="Genomic_DNA"/>
</dbReference>
<protein>
    <submittedName>
        <fullName evidence="1">Uncharacterized protein</fullName>
    </submittedName>
</protein>
<organism evidence="1 2">
    <name type="scientific">Planoprotostelium fungivorum</name>
    <dbReference type="NCBI Taxonomy" id="1890364"/>
    <lineage>
        <taxon>Eukaryota</taxon>
        <taxon>Amoebozoa</taxon>
        <taxon>Evosea</taxon>
        <taxon>Variosea</taxon>
        <taxon>Cavosteliida</taxon>
        <taxon>Cavosteliaceae</taxon>
        <taxon>Planoprotostelium</taxon>
    </lineage>
</organism>
<dbReference type="AlphaFoldDB" id="A0A2P6NGT8"/>
<gene>
    <name evidence="1" type="ORF">PROFUN_09570</name>
</gene>
<sequence length="129" mass="14764">MLFTLEDPSFISTGAATEQMFSTALTTYYWAQYQRFPESSTKPATVWAWNFMFWIATLCLRVTQFWGSWCIIQIILFEKSITMPGKYFGSPFGHRRAHCILLWAMPESLTGSTKPTEGHITQPTAAHLV</sequence>
<name>A0A2P6NGT8_9EUKA</name>
<proteinExistence type="predicted"/>
<dbReference type="InParanoid" id="A0A2P6NGT8"/>
<comment type="caution">
    <text evidence="1">The sequence shown here is derived from an EMBL/GenBank/DDBJ whole genome shotgun (WGS) entry which is preliminary data.</text>
</comment>
<reference evidence="1 2" key="1">
    <citation type="journal article" date="2018" name="Genome Biol. Evol.">
        <title>Multiple Roots of Fruiting Body Formation in Amoebozoa.</title>
        <authorList>
            <person name="Hillmann F."/>
            <person name="Forbes G."/>
            <person name="Novohradska S."/>
            <person name="Ferling I."/>
            <person name="Riege K."/>
            <person name="Groth M."/>
            <person name="Westermann M."/>
            <person name="Marz M."/>
            <person name="Spaller T."/>
            <person name="Winckler T."/>
            <person name="Schaap P."/>
            <person name="Glockner G."/>
        </authorList>
    </citation>
    <scope>NUCLEOTIDE SEQUENCE [LARGE SCALE GENOMIC DNA]</scope>
    <source>
        <strain evidence="1 2">Jena</strain>
    </source>
</reference>
<dbReference type="Proteomes" id="UP000241769">
    <property type="component" value="Unassembled WGS sequence"/>
</dbReference>
<accession>A0A2P6NGT8</accession>
<evidence type="ECO:0000313" key="1">
    <source>
        <dbReference type="EMBL" id="PRP83142.1"/>
    </source>
</evidence>
<evidence type="ECO:0000313" key="2">
    <source>
        <dbReference type="Proteomes" id="UP000241769"/>
    </source>
</evidence>